<evidence type="ECO:0000313" key="3">
    <source>
        <dbReference type="Proteomes" id="UP001500879"/>
    </source>
</evidence>
<feature type="region of interest" description="Disordered" evidence="1">
    <location>
        <begin position="112"/>
        <end position="137"/>
    </location>
</feature>
<dbReference type="RefSeq" id="WP_344023227.1">
    <property type="nucleotide sequence ID" value="NZ_BAAABX010000025.1"/>
</dbReference>
<dbReference type="Proteomes" id="UP001500879">
    <property type="component" value="Unassembled WGS sequence"/>
</dbReference>
<sequence>MEAELTALAASGATTLVGLMVTDAWSQARGRVARFFARGADGGGDGGDDMTVVDGELRRDAEELAAGAGEGGPSADAAVAVIEERWRERLRVALRADPGAADELRQLLAELDPGGRGEGAPRVHNSVTGGTQYGPVIQGERFSGLTFDMRGVVPPGSSPER</sequence>
<keyword evidence="3" id="KW-1185">Reference proteome</keyword>
<organism evidence="2 3">
    <name type="scientific">Streptomyces luteireticuli</name>
    <dbReference type="NCBI Taxonomy" id="173858"/>
    <lineage>
        <taxon>Bacteria</taxon>
        <taxon>Bacillati</taxon>
        <taxon>Actinomycetota</taxon>
        <taxon>Actinomycetes</taxon>
        <taxon>Kitasatosporales</taxon>
        <taxon>Streptomycetaceae</taxon>
        <taxon>Streptomyces</taxon>
    </lineage>
</organism>
<proteinExistence type="predicted"/>
<accession>A0ABN0YPG3</accession>
<gene>
    <name evidence="2" type="ORF">GCM10010357_25070</name>
</gene>
<evidence type="ECO:0000313" key="2">
    <source>
        <dbReference type="EMBL" id="GAA0403032.1"/>
    </source>
</evidence>
<reference evidence="2 3" key="1">
    <citation type="journal article" date="2019" name="Int. J. Syst. Evol. Microbiol.">
        <title>The Global Catalogue of Microorganisms (GCM) 10K type strain sequencing project: providing services to taxonomists for standard genome sequencing and annotation.</title>
        <authorList>
            <consortium name="The Broad Institute Genomics Platform"/>
            <consortium name="The Broad Institute Genome Sequencing Center for Infectious Disease"/>
            <person name="Wu L."/>
            <person name="Ma J."/>
        </authorList>
    </citation>
    <scope>NUCLEOTIDE SEQUENCE [LARGE SCALE GENOMIC DNA]</scope>
    <source>
        <strain evidence="2 3">JCM 4788</strain>
    </source>
</reference>
<dbReference type="EMBL" id="BAAABX010000025">
    <property type="protein sequence ID" value="GAA0403032.1"/>
    <property type="molecule type" value="Genomic_DNA"/>
</dbReference>
<name>A0ABN0YPG3_9ACTN</name>
<protein>
    <submittedName>
        <fullName evidence="2">Uncharacterized protein</fullName>
    </submittedName>
</protein>
<evidence type="ECO:0000256" key="1">
    <source>
        <dbReference type="SAM" id="MobiDB-lite"/>
    </source>
</evidence>
<comment type="caution">
    <text evidence="2">The sequence shown here is derived from an EMBL/GenBank/DDBJ whole genome shotgun (WGS) entry which is preliminary data.</text>
</comment>